<dbReference type="KEGG" id="eae:EAE_22335"/>
<dbReference type="AlphaFoldDB" id="A0A0H3FXW6"/>
<dbReference type="Proteomes" id="UP000008881">
    <property type="component" value="Chromosome"/>
</dbReference>
<evidence type="ECO:0000313" key="1">
    <source>
        <dbReference type="EMBL" id="AEG99366.1"/>
    </source>
</evidence>
<name>A0A0H3FXW6_KLEAK</name>
<accession>A0A0H3FXW6</accession>
<protein>
    <submittedName>
        <fullName evidence="1">Uncharacterized protein</fullName>
    </submittedName>
</protein>
<organism evidence="1 2">
    <name type="scientific">Klebsiella aerogenes (strain ATCC 13048 / DSM 30053 / CCUG 1429 / JCM 1235 / KCTC 2190 / NBRC 13534 / NCIMB 10102 / NCTC 10006 / CDC 819-56)</name>
    <name type="common">Enterobacter aerogenes</name>
    <dbReference type="NCBI Taxonomy" id="1028307"/>
    <lineage>
        <taxon>Bacteria</taxon>
        <taxon>Pseudomonadati</taxon>
        <taxon>Pseudomonadota</taxon>
        <taxon>Gammaproteobacteria</taxon>
        <taxon>Enterobacterales</taxon>
        <taxon>Enterobacteriaceae</taxon>
        <taxon>Klebsiella/Raoultella group</taxon>
        <taxon>Klebsiella</taxon>
    </lineage>
</organism>
<proteinExistence type="predicted"/>
<sequence>MIVVTYSHKTISQAIELHNRNHTTTSKENK</sequence>
<evidence type="ECO:0000313" key="2">
    <source>
        <dbReference type="Proteomes" id="UP000008881"/>
    </source>
</evidence>
<keyword evidence="2" id="KW-1185">Reference proteome</keyword>
<reference evidence="1 2" key="1">
    <citation type="journal article" date="2012" name="J. Bacteriol.">
        <title>Complete genome sequence of Enterobacter aerogenes KCTC 2190.</title>
        <authorList>
            <person name="Shin S.H."/>
            <person name="Kim S."/>
            <person name="Kim J.Y."/>
            <person name="Lee S."/>
            <person name="Um Y."/>
            <person name="Oh M.K."/>
            <person name="Kim Y.R."/>
            <person name="Lee J."/>
            <person name="Yang K.S."/>
        </authorList>
    </citation>
    <scope>NUCLEOTIDE SEQUENCE [LARGE SCALE GENOMIC DNA]</scope>
    <source>
        <strain evidence="1 2">KCTC 2190</strain>
    </source>
</reference>
<gene>
    <name evidence="1" type="ordered locus">EAE_22335</name>
</gene>
<dbReference type="HOGENOM" id="CLU_3403305_0_0_6"/>
<dbReference type="EMBL" id="CP002824">
    <property type="protein sequence ID" value="AEG99366.1"/>
    <property type="molecule type" value="Genomic_DNA"/>
</dbReference>